<name>B4VJY9_9CYAN</name>
<evidence type="ECO:0000313" key="2">
    <source>
        <dbReference type="Proteomes" id="UP000003835"/>
    </source>
</evidence>
<protein>
    <submittedName>
        <fullName evidence="1">Uncharacterized protein</fullName>
    </submittedName>
</protein>
<dbReference type="STRING" id="118168.MC7420_3141"/>
<dbReference type="Proteomes" id="UP000003835">
    <property type="component" value="Unassembled WGS sequence"/>
</dbReference>
<proteinExistence type="predicted"/>
<reference evidence="1 2" key="1">
    <citation type="submission" date="2008-07" db="EMBL/GenBank/DDBJ databases">
        <authorList>
            <person name="Tandeau de Marsac N."/>
            <person name="Ferriera S."/>
            <person name="Johnson J."/>
            <person name="Kravitz S."/>
            <person name="Beeson K."/>
            <person name="Sutton G."/>
            <person name="Rogers Y.-H."/>
            <person name="Friedman R."/>
            <person name="Frazier M."/>
            <person name="Venter J.C."/>
        </authorList>
    </citation>
    <scope>NUCLEOTIDE SEQUENCE [LARGE SCALE GENOMIC DNA]</scope>
    <source>
        <strain evidence="1 2">PCC 7420</strain>
    </source>
</reference>
<dbReference type="HOGENOM" id="CLU_2786693_0_0_3"/>
<organism evidence="1 2">
    <name type="scientific">Coleofasciculus chthonoplastes PCC 7420</name>
    <dbReference type="NCBI Taxonomy" id="118168"/>
    <lineage>
        <taxon>Bacteria</taxon>
        <taxon>Bacillati</taxon>
        <taxon>Cyanobacteriota</taxon>
        <taxon>Cyanophyceae</taxon>
        <taxon>Coleofasciculales</taxon>
        <taxon>Coleofasciculaceae</taxon>
        <taxon>Coleofasciculus</taxon>
    </lineage>
</organism>
<sequence length="68" mass="7810">MGDQLRFWLTKCLIAIVRIIRTGLTTLTTRYSNQPFILCCLPSPFCDQQSGVSLHPCQLMSWALLFYV</sequence>
<accession>B4VJY9</accession>
<dbReference type="EMBL" id="DS989843">
    <property type="protein sequence ID" value="EDX77817.1"/>
    <property type="molecule type" value="Genomic_DNA"/>
</dbReference>
<evidence type="ECO:0000313" key="1">
    <source>
        <dbReference type="EMBL" id="EDX77817.1"/>
    </source>
</evidence>
<gene>
    <name evidence="1" type="ORF">MC7420_3141</name>
</gene>
<keyword evidence="2" id="KW-1185">Reference proteome</keyword>
<dbReference type="AlphaFoldDB" id="B4VJY9"/>